<dbReference type="Proteomes" id="UP000293142">
    <property type="component" value="Unassembled WGS sequence"/>
</dbReference>
<proteinExistence type="predicted"/>
<evidence type="ECO:0000313" key="1">
    <source>
        <dbReference type="EMBL" id="TBL78458.1"/>
    </source>
</evidence>
<accession>A0A4Q9DPY5</accession>
<dbReference type="EMBL" id="SIRE01000009">
    <property type="protein sequence ID" value="TBL78458.1"/>
    <property type="molecule type" value="Genomic_DNA"/>
</dbReference>
<keyword evidence="2" id="KW-1185">Reference proteome</keyword>
<reference evidence="1 2" key="1">
    <citation type="submission" date="2019-02" db="EMBL/GenBank/DDBJ databases">
        <title>Paenibacillus sp. nov., isolated from surface-sterilized tissue of Thalictrum simplex L.</title>
        <authorList>
            <person name="Tuo L."/>
        </authorList>
    </citation>
    <scope>NUCLEOTIDE SEQUENCE [LARGE SCALE GENOMIC DNA]</scope>
    <source>
        <strain evidence="1 2">N2SHLJ1</strain>
    </source>
</reference>
<dbReference type="AlphaFoldDB" id="A0A4Q9DPY5"/>
<protein>
    <submittedName>
        <fullName evidence="1">Uncharacterized protein</fullName>
    </submittedName>
</protein>
<sequence>MDVTVEPQEIVRKKRGRPRQGEIPAIDTIYVLQIAITPDEVRFRKRGGGRPALYWQPPCRPSGGEKRWRGRTALLGLYKGQIHMNFSFLKDPVYTDEIYLKKPGS</sequence>
<evidence type="ECO:0000313" key="2">
    <source>
        <dbReference type="Proteomes" id="UP000293142"/>
    </source>
</evidence>
<gene>
    <name evidence="1" type="ORF">EYB31_13190</name>
</gene>
<name>A0A4Q9DPY5_9BACL</name>
<organism evidence="1 2">
    <name type="scientific">Paenibacillus thalictri</name>
    <dbReference type="NCBI Taxonomy" id="2527873"/>
    <lineage>
        <taxon>Bacteria</taxon>
        <taxon>Bacillati</taxon>
        <taxon>Bacillota</taxon>
        <taxon>Bacilli</taxon>
        <taxon>Bacillales</taxon>
        <taxon>Paenibacillaceae</taxon>
        <taxon>Paenibacillus</taxon>
    </lineage>
</organism>
<comment type="caution">
    <text evidence="1">The sequence shown here is derived from an EMBL/GenBank/DDBJ whole genome shotgun (WGS) entry which is preliminary data.</text>
</comment>
<dbReference type="OrthoDB" id="2492750at2"/>